<organism evidence="4 5">
    <name type="scientific">Pseudonocardia autotrophica</name>
    <name type="common">Amycolata autotrophica</name>
    <name type="synonym">Nocardia autotrophica</name>
    <dbReference type="NCBI Taxonomy" id="2074"/>
    <lineage>
        <taxon>Bacteria</taxon>
        <taxon>Bacillati</taxon>
        <taxon>Actinomycetota</taxon>
        <taxon>Actinomycetes</taxon>
        <taxon>Pseudonocardiales</taxon>
        <taxon>Pseudonocardiaceae</taxon>
        <taxon>Pseudonocardia</taxon>
    </lineage>
</organism>
<dbReference type="InterPro" id="IPR045851">
    <property type="entry name" value="AMP-bd_C_sf"/>
</dbReference>
<dbReference type="Pfam" id="PF13193">
    <property type="entry name" value="AMP-binding_C"/>
    <property type="match status" value="1"/>
</dbReference>
<reference evidence="4 5" key="1">
    <citation type="submission" date="2016-09" db="EMBL/GenBank/DDBJ databases">
        <title>Pseudonocardia autotrophica DSM535, a candidate organism with high potential of specific P450 cytochromes.</title>
        <authorList>
            <person name="Grumaz C."/>
            <person name="Vainshtein Y."/>
            <person name="Kirstahler P."/>
            <person name="Sohn K."/>
        </authorList>
    </citation>
    <scope>NUCLEOTIDE SEQUENCE [LARGE SCALE GENOMIC DNA]</scope>
    <source>
        <strain evidence="4 5">DSM 535</strain>
    </source>
</reference>
<dbReference type="STRING" id="2074.BG845_00321"/>
<dbReference type="PANTHER" id="PTHR43767:SF1">
    <property type="entry name" value="NONRIBOSOMAL PEPTIDE SYNTHASE PES1 (EUROFUNG)-RELATED"/>
    <property type="match status" value="1"/>
</dbReference>
<dbReference type="Gene3D" id="3.40.50.12780">
    <property type="entry name" value="N-terminal domain of ligase-like"/>
    <property type="match status" value="1"/>
</dbReference>
<gene>
    <name evidence="4" type="primary">sauT_1</name>
    <name evidence="4" type="ORF">BG845_00321</name>
</gene>
<comment type="caution">
    <text evidence="4">The sequence shown here is derived from an EMBL/GenBank/DDBJ whole genome shotgun (WGS) entry which is preliminary data.</text>
</comment>
<proteinExistence type="predicted"/>
<dbReference type="AlphaFoldDB" id="A0A1Y2N9Q0"/>
<dbReference type="InterPro" id="IPR050237">
    <property type="entry name" value="ATP-dep_AMP-bd_enzyme"/>
</dbReference>
<feature type="region of interest" description="Disordered" evidence="1">
    <location>
        <begin position="345"/>
        <end position="364"/>
    </location>
</feature>
<keyword evidence="4" id="KW-0436">Ligase</keyword>
<evidence type="ECO:0000313" key="4">
    <source>
        <dbReference type="EMBL" id="OSY44200.1"/>
    </source>
</evidence>
<name>A0A1Y2N9Q0_PSEAH</name>
<dbReference type="InterPro" id="IPR042099">
    <property type="entry name" value="ANL_N_sf"/>
</dbReference>
<dbReference type="InterPro" id="IPR025110">
    <property type="entry name" value="AMP-bd_C"/>
</dbReference>
<feature type="domain" description="AMP-dependent synthetase/ligase" evidence="2">
    <location>
        <begin position="57"/>
        <end position="225"/>
    </location>
</feature>
<feature type="compositionally biased region" description="Gly residues" evidence="1">
    <location>
        <begin position="345"/>
        <end position="361"/>
    </location>
</feature>
<dbReference type="GO" id="GO:0016878">
    <property type="term" value="F:acid-thiol ligase activity"/>
    <property type="evidence" value="ECO:0007669"/>
    <property type="project" value="UniProtKB-ARBA"/>
</dbReference>
<dbReference type="InterPro" id="IPR020845">
    <property type="entry name" value="AMP-binding_CS"/>
</dbReference>
<dbReference type="Pfam" id="PF00501">
    <property type="entry name" value="AMP-binding"/>
    <property type="match status" value="1"/>
</dbReference>
<evidence type="ECO:0000256" key="1">
    <source>
        <dbReference type="SAM" id="MobiDB-lite"/>
    </source>
</evidence>
<dbReference type="PROSITE" id="PS00455">
    <property type="entry name" value="AMP_BINDING"/>
    <property type="match status" value="1"/>
</dbReference>
<evidence type="ECO:0000259" key="2">
    <source>
        <dbReference type="Pfam" id="PF00501"/>
    </source>
</evidence>
<sequence>MDVRAIGVDGSPESVDRLAAALRAALDGTGPAVFPVRVAPGAEPALPGPVARAAADGTLPDGLAVVVATSGSTGEPKHVALTAAALRASASATEARLGGAGRWLLALPAEHVAGVQVVLRALLSGSEPVVQDLRDGFRPEGLARATARIGLGARRYTSLVPTQLARVLDHGSAPLFALAGYDAVLIGGAALDPGLRARATDAGIRVVTTYGMSETCGGCVYDGVALDGVTVTIEPGSGRVVLGGPVVAAGYLGAPDATAEAFGPAGFRTTDLGSIGPDGALAVLGRADDVVNTGGEKVAPAAVERALLGVPGVRAACVVGLPDDEWGQVVGALVVLEGFPHAGQGEGPDGGLVDGPDGGLTDGPDDAALRDAVRAACGRAAVPRVLRRAAALPERGIGKPDRAAVAALLRTR</sequence>
<dbReference type="SUPFAM" id="SSF56801">
    <property type="entry name" value="Acetyl-CoA synthetase-like"/>
    <property type="match status" value="1"/>
</dbReference>
<dbReference type="Proteomes" id="UP000194360">
    <property type="component" value="Unassembled WGS sequence"/>
</dbReference>
<accession>A0A1Y2N9Q0</accession>
<dbReference type="InterPro" id="IPR000873">
    <property type="entry name" value="AMP-dep_synth/lig_dom"/>
</dbReference>
<dbReference type="PANTHER" id="PTHR43767">
    <property type="entry name" value="LONG-CHAIN-FATTY-ACID--COA LIGASE"/>
    <property type="match status" value="1"/>
</dbReference>
<evidence type="ECO:0000259" key="3">
    <source>
        <dbReference type="Pfam" id="PF13193"/>
    </source>
</evidence>
<feature type="domain" description="AMP-binding enzyme C-terminal" evidence="3">
    <location>
        <begin position="303"/>
        <end position="399"/>
    </location>
</feature>
<dbReference type="Gene3D" id="3.30.300.30">
    <property type="match status" value="1"/>
</dbReference>
<evidence type="ECO:0000313" key="5">
    <source>
        <dbReference type="Proteomes" id="UP000194360"/>
    </source>
</evidence>
<dbReference type="EC" id="6.2.1.-" evidence="4"/>
<protein>
    <submittedName>
        <fullName evidence="4">Putative sulfoacetate--CoA ligase</fullName>
        <ecNumber evidence="4">6.2.1.-</ecNumber>
    </submittedName>
</protein>
<keyword evidence="5" id="KW-1185">Reference proteome</keyword>
<dbReference type="EMBL" id="MIGB01000001">
    <property type="protein sequence ID" value="OSY44200.1"/>
    <property type="molecule type" value="Genomic_DNA"/>
</dbReference>